<keyword evidence="5 9" id="KW-0255">Endonuclease</keyword>
<dbReference type="AlphaFoldDB" id="A0A1G2R4V4"/>
<dbReference type="InterPro" id="IPR019199">
    <property type="entry name" value="Virulence_VapD/CRISPR_Cas2"/>
</dbReference>
<keyword evidence="4 9" id="KW-0479">Metal-binding</keyword>
<gene>
    <name evidence="9" type="primary">cas2</name>
    <name evidence="10" type="ORF">A3C04_04410</name>
</gene>
<reference evidence="10 11" key="1">
    <citation type="journal article" date="2016" name="Nat. Commun.">
        <title>Thousands of microbial genomes shed light on interconnected biogeochemical processes in an aquifer system.</title>
        <authorList>
            <person name="Anantharaman K."/>
            <person name="Brown C.T."/>
            <person name="Hug L.A."/>
            <person name="Sharon I."/>
            <person name="Castelle C.J."/>
            <person name="Probst A.J."/>
            <person name="Thomas B.C."/>
            <person name="Singh A."/>
            <person name="Wilkins M.J."/>
            <person name="Karaoz U."/>
            <person name="Brodie E.L."/>
            <person name="Williams K.H."/>
            <person name="Hubbard S.S."/>
            <person name="Banfield J.F."/>
        </authorList>
    </citation>
    <scope>NUCLEOTIDE SEQUENCE [LARGE SCALE GENOMIC DNA]</scope>
</reference>
<dbReference type="SUPFAM" id="SSF143430">
    <property type="entry name" value="TTP0101/SSO1404-like"/>
    <property type="match status" value="1"/>
</dbReference>
<dbReference type="GO" id="GO:0046872">
    <property type="term" value="F:metal ion binding"/>
    <property type="evidence" value="ECO:0007669"/>
    <property type="project" value="UniProtKB-UniRule"/>
</dbReference>
<evidence type="ECO:0000256" key="1">
    <source>
        <dbReference type="ARBA" id="ARBA00001946"/>
    </source>
</evidence>
<dbReference type="Pfam" id="PF09827">
    <property type="entry name" value="CRISPR_Cas2"/>
    <property type="match status" value="1"/>
</dbReference>
<evidence type="ECO:0000313" key="10">
    <source>
        <dbReference type="EMBL" id="OHA67890.1"/>
    </source>
</evidence>
<evidence type="ECO:0000256" key="4">
    <source>
        <dbReference type="ARBA" id="ARBA00022723"/>
    </source>
</evidence>
<keyword evidence="6 9" id="KW-0378">Hydrolase</keyword>
<keyword evidence="8 9" id="KW-0051">Antiviral defense</keyword>
<comment type="caution">
    <text evidence="10">The sequence shown here is derived from an EMBL/GenBank/DDBJ whole genome shotgun (WGS) entry which is preliminary data.</text>
</comment>
<evidence type="ECO:0000256" key="3">
    <source>
        <dbReference type="ARBA" id="ARBA00022722"/>
    </source>
</evidence>
<name>A0A1G2R4V4_9BACT</name>
<dbReference type="CDD" id="cd09725">
    <property type="entry name" value="Cas2_I_II_III"/>
    <property type="match status" value="1"/>
</dbReference>
<comment type="similarity">
    <text evidence="2 9">Belongs to the CRISPR-associated endoribonuclease Cas2 protein family.</text>
</comment>
<evidence type="ECO:0000313" key="11">
    <source>
        <dbReference type="Proteomes" id="UP000178092"/>
    </source>
</evidence>
<feature type="binding site" evidence="9">
    <location>
        <position position="7"/>
    </location>
    <ligand>
        <name>Mg(2+)</name>
        <dbReference type="ChEBI" id="CHEBI:18420"/>
        <note>catalytic</note>
    </ligand>
</feature>
<evidence type="ECO:0000256" key="2">
    <source>
        <dbReference type="ARBA" id="ARBA00009959"/>
    </source>
</evidence>
<dbReference type="GO" id="GO:0004521">
    <property type="term" value="F:RNA endonuclease activity"/>
    <property type="evidence" value="ECO:0007669"/>
    <property type="project" value="InterPro"/>
</dbReference>
<dbReference type="PANTHER" id="PTHR34405">
    <property type="entry name" value="CRISPR-ASSOCIATED ENDORIBONUCLEASE CAS2"/>
    <property type="match status" value="1"/>
</dbReference>
<evidence type="ECO:0000256" key="7">
    <source>
        <dbReference type="ARBA" id="ARBA00022842"/>
    </source>
</evidence>
<dbReference type="HAMAP" id="MF_01471">
    <property type="entry name" value="Cas2"/>
    <property type="match status" value="1"/>
</dbReference>
<protein>
    <recommendedName>
        <fullName evidence="9">CRISPR-associated endoribonuclease Cas2</fullName>
        <ecNumber evidence="9">3.1.-.-</ecNumber>
    </recommendedName>
</protein>
<proteinExistence type="inferred from homology"/>
<keyword evidence="3 9" id="KW-0540">Nuclease</keyword>
<comment type="subunit">
    <text evidence="9">Homodimer, forms a heterotetramer with a Cas1 homodimer.</text>
</comment>
<evidence type="ECO:0000256" key="5">
    <source>
        <dbReference type="ARBA" id="ARBA00022759"/>
    </source>
</evidence>
<dbReference type="EMBL" id="MHTV01000001">
    <property type="protein sequence ID" value="OHA67890.1"/>
    <property type="molecule type" value="Genomic_DNA"/>
</dbReference>
<dbReference type="Gene3D" id="3.30.70.240">
    <property type="match status" value="1"/>
</dbReference>
<evidence type="ECO:0000256" key="8">
    <source>
        <dbReference type="ARBA" id="ARBA00023118"/>
    </source>
</evidence>
<dbReference type="GO" id="GO:0051607">
    <property type="term" value="P:defense response to virus"/>
    <property type="evidence" value="ECO:0007669"/>
    <property type="project" value="UniProtKB-UniRule"/>
</dbReference>
<dbReference type="Proteomes" id="UP000178092">
    <property type="component" value="Unassembled WGS sequence"/>
</dbReference>
<evidence type="ECO:0000256" key="6">
    <source>
        <dbReference type="ARBA" id="ARBA00022801"/>
    </source>
</evidence>
<comment type="function">
    <text evidence="9">CRISPR (clustered regularly interspaced short palindromic repeat), is an adaptive immune system that provides protection against mobile genetic elements (viruses, transposable elements and conjugative plasmids). CRISPR clusters contain sequences complementary to antecedent mobile elements and target invading nucleic acids. CRISPR clusters are transcribed and processed into CRISPR RNA (crRNA). Functions as a ssRNA-specific endoribonuclease. Involved in the integration of spacer DNA into the CRISPR cassette.</text>
</comment>
<dbReference type="NCBIfam" id="TIGR01573">
    <property type="entry name" value="cas2"/>
    <property type="match status" value="1"/>
</dbReference>
<sequence>MIIVAYDFSNDRTRAKFSRFLDKYGRKVQYSIYEVRDSSRVLQNILNEVELVYRKKFTGADSILIFQVCAGDRGKIKRYGYAKNEEAEVVIFS</sequence>
<dbReference type="PANTHER" id="PTHR34405:SF3">
    <property type="entry name" value="CRISPR-ASSOCIATED ENDORIBONUCLEASE CAS2 3"/>
    <property type="match status" value="1"/>
</dbReference>
<organism evidence="10 11">
    <name type="scientific">Candidatus Wildermuthbacteria bacterium RIFCSPHIGHO2_02_FULL_45_25</name>
    <dbReference type="NCBI Taxonomy" id="1802450"/>
    <lineage>
        <taxon>Bacteria</taxon>
        <taxon>Candidatus Wildermuthiibacteriota</taxon>
    </lineage>
</organism>
<accession>A0A1G2R4V4</accession>
<dbReference type="GO" id="GO:0043571">
    <property type="term" value="P:maintenance of CRISPR repeat elements"/>
    <property type="evidence" value="ECO:0007669"/>
    <property type="project" value="UniProtKB-UniRule"/>
</dbReference>
<dbReference type="EC" id="3.1.-.-" evidence="9"/>
<evidence type="ECO:0000256" key="9">
    <source>
        <dbReference type="HAMAP-Rule" id="MF_01471"/>
    </source>
</evidence>
<comment type="cofactor">
    <cofactor evidence="1 9">
        <name>Mg(2+)</name>
        <dbReference type="ChEBI" id="CHEBI:18420"/>
    </cofactor>
</comment>
<dbReference type="GO" id="GO:0016787">
    <property type="term" value="F:hydrolase activity"/>
    <property type="evidence" value="ECO:0007669"/>
    <property type="project" value="UniProtKB-KW"/>
</dbReference>
<keyword evidence="7 9" id="KW-0460">Magnesium</keyword>
<dbReference type="InterPro" id="IPR021127">
    <property type="entry name" value="CRISPR_associated_Cas2"/>
</dbReference>